<gene>
    <name evidence="7" type="ORF">Scep_003638</name>
</gene>
<evidence type="ECO:0000256" key="2">
    <source>
        <dbReference type="ARBA" id="ARBA00006351"/>
    </source>
</evidence>
<dbReference type="EMBL" id="JBBNAG010000002">
    <property type="protein sequence ID" value="KAK9157064.1"/>
    <property type="molecule type" value="Genomic_DNA"/>
</dbReference>
<reference evidence="7 8" key="1">
    <citation type="submission" date="2024-01" db="EMBL/GenBank/DDBJ databases">
        <title>Genome assemblies of Stephania.</title>
        <authorList>
            <person name="Yang L."/>
        </authorList>
    </citation>
    <scope>NUCLEOTIDE SEQUENCE [LARGE SCALE GENOMIC DNA]</scope>
    <source>
        <strain evidence="7">JXDWG</strain>
        <tissue evidence="7">Leaf</tissue>
    </source>
</reference>
<dbReference type="Gene3D" id="3.90.550.10">
    <property type="entry name" value="Spore Coat Polysaccharide Biosynthesis Protein SpsA, Chain A"/>
    <property type="match status" value="1"/>
</dbReference>
<keyword evidence="3" id="KW-0328">Glycosyltransferase</keyword>
<dbReference type="AlphaFoldDB" id="A0AAP0KTJ0"/>
<comment type="caution">
    <text evidence="7">The sequence shown here is derived from an EMBL/GenBank/DDBJ whole genome shotgun (WGS) entry which is preliminary data.</text>
</comment>
<dbReference type="InterPro" id="IPR002495">
    <property type="entry name" value="Glyco_trans_8"/>
</dbReference>
<feature type="region of interest" description="Disordered" evidence="6">
    <location>
        <begin position="1"/>
        <end position="33"/>
    </location>
</feature>
<proteinExistence type="inferred from homology"/>
<evidence type="ECO:0000256" key="6">
    <source>
        <dbReference type="SAM" id="MobiDB-lite"/>
    </source>
</evidence>
<dbReference type="InterPro" id="IPR050748">
    <property type="entry name" value="Glycosyltrans_8_dom-fam"/>
</dbReference>
<evidence type="ECO:0000313" key="7">
    <source>
        <dbReference type="EMBL" id="KAK9157064.1"/>
    </source>
</evidence>
<feature type="compositionally biased region" description="Pro residues" evidence="6">
    <location>
        <begin position="15"/>
        <end position="33"/>
    </location>
</feature>
<dbReference type="SUPFAM" id="SSF53448">
    <property type="entry name" value="Nucleotide-diphospho-sugar transferases"/>
    <property type="match status" value="1"/>
</dbReference>
<dbReference type="Pfam" id="PF01501">
    <property type="entry name" value="Glyco_transf_8"/>
    <property type="match status" value="1"/>
</dbReference>
<dbReference type="EC" id="2.4.1.-" evidence="5"/>
<dbReference type="InterPro" id="IPR029044">
    <property type="entry name" value="Nucleotide-diphossugar_trans"/>
</dbReference>
<evidence type="ECO:0000313" key="8">
    <source>
        <dbReference type="Proteomes" id="UP001419268"/>
    </source>
</evidence>
<sequence length="133" mass="14870">MSEVRGGSPSQSLPSPHPLRLPRLPPQLRPQLPPPPPPLCLLLVDDIAKLSATPLGSSIVLLAPEYCNANFTSYFTPTFCSNHALSLTFFDCRPCYFNTEVMVIDLQRWSADDYTVKIEEWMDLHSPLSRAKS</sequence>
<name>A0AAP0KTJ0_9MAGN</name>
<comment type="similarity">
    <text evidence="2 5">Belongs to the glycosyltransferase 8 family.</text>
</comment>
<comment type="pathway">
    <text evidence="1">Glycan metabolism; pectin biosynthesis.</text>
</comment>
<accession>A0AAP0KTJ0</accession>
<evidence type="ECO:0000256" key="5">
    <source>
        <dbReference type="RuleBase" id="RU362027"/>
    </source>
</evidence>
<protein>
    <recommendedName>
        <fullName evidence="5">Hexosyltransferase</fullName>
        <ecNumber evidence="5">2.4.1.-</ecNumber>
    </recommendedName>
</protein>
<dbReference type="PANTHER" id="PTHR13778">
    <property type="entry name" value="GLYCOSYLTRANSFERASE 8 DOMAIN-CONTAINING PROTEIN"/>
    <property type="match status" value="1"/>
</dbReference>
<dbReference type="Proteomes" id="UP001419268">
    <property type="component" value="Unassembled WGS sequence"/>
</dbReference>
<keyword evidence="4" id="KW-0808">Transferase</keyword>
<evidence type="ECO:0000256" key="4">
    <source>
        <dbReference type="ARBA" id="ARBA00022679"/>
    </source>
</evidence>
<dbReference type="GO" id="GO:0016757">
    <property type="term" value="F:glycosyltransferase activity"/>
    <property type="evidence" value="ECO:0007669"/>
    <property type="project" value="UniProtKB-KW"/>
</dbReference>
<evidence type="ECO:0000256" key="1">
    <source>
        <dbReference type="ARBA" id="ARBA00004877"/>
    </source>
</evidence>
<dbReference type="PANTHER" id="PTHR13778:SF13">
    <property type="entry name" value="GALACTURONOSYLTRANSFERASE-LIKE 3-RELATED"/>
    <property type="match status" value="1"/>
</dbReference>
<keyword evidence="8" id="KW-1185">Reference proteome</keyword>
<dbReference type="GO" id="GO:0005794">
    <property type="term" value="C:Golgi apparatus"/>
    <property type="evidence" value="ECO:0007669"/>
    <property type="project" value="TreeGrafter"/>
</dbReference>
<evidence type="ECO:0000256" key="3">
    <source>
        <dbReference type="ARBA" id="ARBA00022676"/>
    </source>
</evidence>
<organism evidence="7 8">
    <name type="scientific">Stephania cephalantha</name>
    <dbReference type="NCBI Taxonomy" id="152367"/>
    <lineage>
        <taxon>Eukaryota</taxon>
        <taxon>Viridiplantae</taxon>
        <taxon>Streptophyta</taxon>
        <taxon>Embryophyta</taxon>
        <taxon>Tracheophyta</taxon>
        <taxon>Spermatophyta</taxon>
        <taxon>Magnoliopsida</taxon>
        <taxon>Ranunculales</taxon>
        <taxon>Menispermaceae</taxon>
        <taxon>Menispermoideae</taxon>
        <taxon>Cissampelideae</taxon>
        <taxon>Stephania</taxon>
    </lineage>
</organism>